<keyword evidence="7" id="KW-0067">ATP-binding</keyword>
<feature type="transmembrane region" description="Helical" evidence="12">
    <location>
        <begin position="648"/>
        <end position="666"/>
    </location>
</feature>
<organism evidence="14 15">
    <name type="scientific">Arxiozyma heterogenica</name>
    <dbReference type="NCBI Taxonomy" id="278026"/>
    <lineage>
        <taxon>Eukaryota</taxon>
        <taxon>Fungi</taxon>
        <taxon>Dikarya</taxon>
        <taxon>Ascomycota</taxon>
        <taxon>Saccharomycotina</taxon>
        <taxon>Saccharomycetes</taxon>
        <taxon>Saccharomycetales</taxon>
        <taxon>Saccharomycetaceae</taxon>
        <taxon>Arxiozyma</taxon>
    </lineage>
</organism>
<keyword evidence="10" id="KW-0175">Coiled coil</keyword>
<dbReference type="PROSITE" id="PS50893">
    <property type="entry name" value="ABC_TRANSPORTER_2"/>
    <property type="match status" value="2"/>
</dbReference>
<keyword evidence="9 12" id="KW-0472">Membrane</keyword>
<dbReference type="InterPro" id="IPR029481">
    <property type="entry name" value="ABC_trans_N"/>
</dbReference>
<name>A0AAN7WT72_9SACH</name>
<keyword evidence="4 12" id="KW-0812">Transmembrane</keyword>
<dbReference type="SMART" id="SM00382">
    <property type="entry name" value="AAA"/>
    <property type="match status" value="1"/>
</dbReference>
<dbReference type="Pfam" id="PF06422">
    <property type="entry name" value="PDR_CDR"/>
    <property type="match status" value="1"/>
</dbReference>
<dbReference type="Pfam" id="PF00005">
    <property type="entry name" value="ABC_tran"/>
    <property type="match status" value="2"/>
</dbReference>
<feature type="region of interest" description="Disordered" evidence="11">
    <location>
        <begin position="64"/>
        <end position="89"/>
    </location>
</feature>
<dbReference type="CDD" id="cd03233">
    <property type="entry name" value="ABCG_PDR_domain1"/>
    <property type="match status" value="1"/>
</dbReference>
<feature type="domain" description="ABC transporter" evidence="13">
    <location>
        <begin position="967"/>
        <end position="1210"/>
    </location>
</feature>
<dbReference type="Pfam" id="PF14510">
    <property type="entry name" value="ABC_trans_N"/>
    <property type="match status" value="1"/>
</dbReference>
<dbReference type="InterPro" id="IPR017871">
    <property type="entry name" value="ABC_transporter-like_CS"/>
</dbReference>
<evidence type="ECO:0000256" key="12">
    <source>
        <dbReference type="SAM" id="Phobius"/>
    </source>
</evidence>
<evidence type="ECO:0000259" key="13">
    <source>
        <dbReference type="PROSITE" id="PS50893"/>
    </source>
</evidence>
<dbReference type="GO" id="GO:1990961">
    <property type="term" value="P:xenobiotic detoxification by transmembrane export across the plasma membrane"/>
    <property type="evidence" value="ECO:0007669"/>
    <property type="project" value="InterPro"/>
</dbReference>
<evidence type="ECO:0000256" key="10">
    <source>
        <dbReference type="SAM" id="Coils"/>
    </source>
</evidence>
<evidence type="ECO:0000256" key="3">
    <source>
        <dbReference type="ARBA" id="ARBA00022448"/>
    </source>
</evidence>
<dbReference type="FunFam" id="3.40.50.300:FF:000054">
    <property type="entry name" value="ABC multidrug transporter atrF"/>
    <property type="match status" value="1"/>
</dbReference>
<evidence type="ECO:0000313" key="15">
    <source>
        <dbReference type="Proteomes" id="UP001306508"/>
    </source>
</evidence>
<keyword evidence="3" id="KW-0813">Transport</keyword>
<proteinExistence type="inferred from homology"/>
<dbReference type="CDD" id="cd03232">
    <property type="entry name" value="ABCG_PDR_domain2"/>
    <property type="match status" value="1"/>
</dbReference>
<feature type="coiled-coil region" evidence="10">
    <location>
        <begin position="494"/>
        <end position="521"/>
    </location>
</feature>
<dbReference type="InterPro" id="IPR027417">
    <property type="entry name" value="P-loop_NTPase"/>
</dbReference>
<dbReference type="EMBL" id="JAWIZZ010000045">
    <property type="protein sequence ID" value="KAK5780148.1"/>
    <property type="molecule type" value="Genomic_DNA"/>
</dbReference>
<protein>
    <recommendedName>
        <fullName evidence="13">ABC transporter domain-containing protein</fullName>
    </recommendedName>
</protein>
<accession>A0AAN7WT72</accession>
<dbReference type="InterPro" id="IPR043926">
    <property type="entry name" value="ABCG_dom"/>
</dbReference>
<keyword evidence="5" id="KW-0677">Repeat</keyword>
<feature type="domain" description="ABC transporter" evidence="13">
    <location>
        <begin position="201"/>
        <end position="450"/>
    </location>
</feature>
<evidence type="ECO:0000256" key="4">
    <source>
        <dbReference type="ARBA" id="ARBA00022692"/>
    </source>
</evidence>
<dbReference type="GO" id="GO:0005524">
    <property type="term" value="F:ATP binding"/>
    <property type="evidence" value="ECO:0007669"/>
    <property type="project" value="UniProtKB-KW"/>
</dbReference>
<keyword evidence="8 12" id="KW-1133">Transmembrane helix</keyword>
<dbReference type="NCBIfam" id="TIGR00956">
    <property type="entry name" value="3a01205"/>
    <property type="match status" value="1"/>
</dbReference>
<feature type="transmembrane region" description="Helical" evidence="12">
    <location>
        <begin position="814"/>
        <end position="832"/>
    </location>
</feature>
<dbReference type="GO" id="GO:0140359">
    <property type="term" value="F:ABC-type transporter activity"/>
    <property type="evidence" value="ECO:0007669"/>
    <property type="project" value="InterPro"/>
</dbReference>
<dbReference type="PROSITE" id="PS00211">
    <property type="entry name" value="ABC_TRANSPORTER_1"/>
    <property type="match status" value="1"/>
</dbReference>
<dbReference type="InterPro" id="IPR034001">
    <property type="entry name" value="ABCG_PDR_1"/>
</dbReference>
<sequence>MSVNSNNIENNDRNDLSSSSKFTTFSIKDNYSLQHPYTGMDESAQKEIRSLARSLTKQSFISNNSINSINNNRNNNISNENENLKNSNYSPSLSNLSTASNSITKIDAQSILSQDLPGVNPVFASPDAEGYDPRLDPTSDKFSSKAWVQNMANLASADPDFYKPYSLGCTWKNLSATGDSADVTYQSTFENLPFKLLMGLYRKFSPLKKTSKFEILKPMEGCLNPGELLVVLGRPGSGCTTLLKSISSNTHGFDISKDSTIWYSGLSPKDIKKHYRGEVVYNAESDIHLPHLTVYQTLYTVARLKTPQNRVKGVSRDDWARHVTEVVMATYGLSHTRNTKVGNDLVRGVSGGERKRVSIAEVTICGSKFQCWDNATRGLDSATALEFIRALKIQAEIANTAATVAIYQCSQDAYDLFDKVCVLDNGYQIYYGPAKEAKQYFLDMGYICPERETTADFLTAITNPAERIINPEYTKRGVRVPQNAKEMNDYWKKSNNYKKLMAEIEETLSRNEDEEKEIVKQAHIAKQSKRAKSSSPYVVSYGLQIKYILIRNWWRIKQSSSITLWQVCGNSCMALILGSMFYKVMLHTDTATFYFCGAAMFFAILFNAFSCLLEIFSLYEARPITEKHRTYSLYHPSAEAFASVISEIPAKLVTAICFNIIFYFLVNFRRNGGVFFFYFLINIVATFTMSHLFRCVGSLTKTLQEAMVPASMLLLAMAMYTGFAIPKTSMLGWSKWIWYINPLAYLFESLMINEFHSIKYPCSTYIPMGPFYVNSTGSERVCNVVGSIPGEDYVLGDNYLKASYQYEHKHKWRGFGVGMAYLVFFFFVYLILCEYNEGAKQKGEMLVFPYSVVRKMKKEGKLKDKKAKDESDIEKFAGNEDNALTDAALLKDSATSNNETYHPHPITKEAFEHSESSEDTALARIKSVQTINSTAEDETVLKSIRSHREELNNDIDNFKISDSKAIFHWRNVCYDIKIKGENRRILNNVDGWVKPGTLTALMGASGAGKTTLLDCLAERVTMGVVTGKIFVNGRLRDESFARSIGYCQQQDLHLKTATVRESLRFSAYLRQPASVSIADKNAYVEEVIKILEMEPYADAIVGEAGEGLNVEQRKRLTIGVELAAKPRLLVFLDEPTSGLDSQTAWATCQLMRKLATHGQAILCTIHQPSAILMQEFDRLLFLQKGGQTVYFGDLGDGCKTMIKYFEDHGAHKCPPDANPAEWMLEVIGAAPGSVATQDYHQVWRNSEEYKAVQNELTWMEAELPKVTEESPNETMKQFATSIPYQCKLVCIRLFQQYWRTPSYLWSKFILTIFNELFIGFTFFKANRSLQGLQNQMLSIFMYTVIFNPILQQYLPSFVQQRDLYEARERPSRTFSWKAFIIAQIIVEAPWNILAGTIAYCIYYYAVGFYNNASAANQLHERGALFWLFTTAFYVYIGSMGILVISWNEVAETAAHIANLLFTMSLSFCGVMVQKNLLPRFWIFMYRVSPVTYLIDAMLSIGVANVPVKCADYEYVQLTPPQGMTCGQYMAPYIQMMGTGYLSDPDATDICHFCKFSETNVFLATVGSIYGRRWRNYGIFCAYIVFNYCAGIFLYWLARVPKHSGKLSKKL</sequence>
<evidence type="ECO:0000256" key="8">
    <source>
        <dbReference type="ARBA" id="ARBA00022989"/>
    </source>
</evidence>
<dbReference type="Gene3D" id="3.40.50.300">
    <property type="entry name" value="P-loop containing nucleotide triphosphate hydrolases"/>
    <property type="match status" value="2"/>
</dbReference>
<feature type="transmembrane region" description="Helical" evidence="12">
    <location>
        <begin position="594"/>
        <end position="619"/>
    </location>
</feature>
<feature type="transmembrane region" description="Helical" evidence="12">
    <location>
        <begin position="1423"/>
        <end position="1446"/>
    </location>
</feature>
<evidence type="ECO:0000256" key="9">
    <source>
        <dbReference type="ARBA" id="ARBA00023136"/>
    </source>
</evidence>
<feature type="transmembrane region" description="Helical" evidence="12">
    <location>
        <begin position="1335"/>
        <end position="1354"/>
    </location>
</feature>
<keyword evidence="6" id="KW-0547">Nucleotide-binding</keyword>
<feature type="transmembrane region" description="Helical" evidence="12">
    <location>
        <begin position="1374"/>
        <end position="1402"/>
    </location>
</feature>
<dbReference type="InterPro" id="IPR003593">
    <property type="entry name" value="AAA+_ATPase"/>
</dbReference>
<comment type="similarity">
    <text evidence="2">Belongs to the ABC transporter superfamily. ABCG family. PDR (TC 3.A.1.205) subfamily.</text>
</comment>
<evidence type="ECO:0000313" key="14">
    <source>
        <dbReference type="EMBL" id="KAK5780148.1"/>
    </source>
</evidence>
<comment type="subcellular location">
    <subcellularLocation>
        <location evidence="1">Membrane</location>
        <topology evidence="1">Multi-pass membrane protein</topology>
    </subcellularLocation>
</comment>
<dbReference type="SUPFAM" id="SSF52540">
    <property type="entry name" value="P-loop containing nucleoside triphosphate hydrolases"/>
    <property type="match status" value="2"/>
</dbReference>
<feature type="transmembrane region" description="Helical" evidence="12">
    <location>
        <begin position="706"/>
        <end position="725"/>
    </location>
</feature>
<feature type="transmembrane region" description="Helical" evidence="12">
    <location>
        <begin position="1303"/>
        <end position="1323"/>
    </location>
</feature>
<dbReference type="InterPro" id="IPR003439">
    <property type="entry name" value="ABC_transporter-like_ATP-bd"/>
</dbReference>
<feature type="transmembrane region" description="Helical" evidence="12">
    <location>
        <begin position="1452"/>
        <end position="1472"/>
    </location>
</feature>
<dbReference type="Pfam" id="PF19055">
    <property type="entry name" value="ABC2_membrane_7"/>
    <property type="match status" value="2"/>
</dbReference>
<dbReference type="FunFam" id="3.40.50.300:FF:001262">
    <property type="entry name" value="ABC transporter CDR4"/>
    <property type="match status" value="1"/>
</dbReference>
<dbReference type="Pfam" id="PF01061">
    <property type="entry name" value="ABC2_membrane"/>
    <property type="match status" value="2"/>
</dbReference>
<dbReference type="PANTHER" id="PTHR19241">
    <property type="entry name" value="ATP-BINDING CASSETTE TRANSPORTER"/>
    <property type="match status" value="1"/>
</dbReference>
<dbReference type="Proteomes" id="UP001306508">
    <property type="component" value="Unassembled WGS sequence"/>
</dbReference>
<dbReference type="InterPro" id="IPR013525">
    <property type="entry name" value="ABC2_TM"/>
</dbReference>
<evidence type="ECO:0000256" key="2">
    <source>
        <dbReference type="ARBA" id="ARBA00006012"/>
    </source>
</evidence>
<feature type="transmembrane region" description="Helical" evidence="12">
    <location>
        <begin position="673"/>
        <end position="694"/>
    </location>
</feature>
<dbReference type="GO" id="GO:0016020">
    <property type="term" value="C:membrane"/>
    <property type="evidence" value="ECO:0007669"/>
    <property type="project" value="UniProtKB-SubCell"/>
</dbReference>
<evidence type="ECO:0000256" key="7">
    <source>
        <dbReference type="ARBA" id="ARBA00022840"/>
    </source>
</evidence>
<evidence type="ECO:0000256" key="1">
    <source>
        <dbReference type="ARBA" id="ARBA00004141"/>
    </source>
</evidence>
<dbReference type="InterPro" id="IPR010929">
    <property type="entry name" value="PDR_CDR_ABC"/>
</dbReference>
<evidence type="ECO:0000256" key="6">
    <source>
        <dbReference type="ARBA" id="ARBA00022741"/>
    </source>
</evidence>
<dbReference type="InterPro" id="IPR034003">
    <property type="entry name" value="ABCG_PDR_2"/>
</dbReference>
<dbReference type="InterPro" id="IPR005285">
    <property type="entry name" value="Drug-R_PDR/CDR"/>
</dbReference>
<feature type="transmembrane region" description="Helical" evidence="12">
    <location>
        <begin position="1576"/>
        <end position="1597"/>
    </location>
</feature>
<feature type="transmembrane region" description="Helical" evidence="12">
    <location>
        <begin position="564"/>
        <end position="582"/>
    </location>
</feature>
<comment type="caution">
    <text evidence="14">The sequence shown here is derived from an EMBL/GenBank/DDBJ whole genome shotgun (WGS) entry which is preliminary data.</text>
</comment>
<gene>
    <name evidence="14" type="ORF">RI543_002691</name>
</gene>
<evidence type="ECO:0000256" key="5">
    <source>
        <dbReference type="ARBA" id="ARBA00022737"/>
    </source>
</evidence>
<keyword evidence="15" id="KW-1185">Reference proteome</keyword>
<reference evidence="15" key="1">
    <citation type="submission" date="2023-07" db="EMBL/GenBank/DDBJ databases">
        <title>A draft genome of Kazachstania heterogenica Y-27499.</title>
        <authorList>
            <person name="Donic C."/>
            <person name="Kralova J.S."/>
            <person name="Fidel L."/>
            <person name="Ben-Dor S."/>
            <person name="Jung S."/>
        </authorList>
    </citation>
    <scope>NUCLEOTIDE SEQUENCE [LARGE SCALE GENOMIC DNA]</scope>
    <source>
        <strain evidence="15">Y27499</strain>
    </source>
</reference>
<feature type="region of interest" description="Disordered" evidence="11">
    <location>
        <begin position="1"/>
        <end position="20"/>
    </location>
</feature>
<evidence type="ECO:0000256" key="11">
    <source>
        <dbReference type="SAM" id="MobiDB-lite"/>
    </source>
</evidence>
<dbReference type="GO" id="GO:0016887">
    <property type="term" value="F:ATP hydrolysis activity"/>
    <property type="evidence" value="ECO:0007669"/>
    <property type="project" value="InterPro"/>
</dbReference>